<reference evidence="12 13" key="1">
    <citation type="submission" date="2019-09" db="EMBL/GenBank/DDBJ databases">
        <title>YIM 132548 draft genome.</title>
        <authorList>
            <person name="Jiang L."/>
        </authorList>
    </citation>
    <scope>NUCLEOTIDE SEQUENCE [LARGE SCALE GENOMIC DNA]</scope>
    <source>
        <strain evidence="12 13">YIM 132548</strain>
    </source>
</reference>
<dbReference type="Proteomes" id="UP000441523">
    <property type="component" value="Unassembled WGS sequence"/>
</dbReference>
<dbReference type="InterPro" id="IPR034757">
    <property type="entry name" value="Ornith_aminotrans_bact"/>
</dbReference>
<dbReference type="Gene3D" id="3.40.640.10">
    <property type="entry name" value="Type I PLP-dependent aspartate aminotransferase-like (Major domain)"/>
    <property type="match status" value="1"/>
</dbReference>
<dbReference type="CDD" id="cd00610">
    <property type="entry name" value="OAT_like"/>
    <property type="match status" value="1"/>
</dbReference>
<dbReference type="InterPro" id="IPR015424">
    <property type="entry name" value="PyrdxlP-dep_Trfase"/>
</dbReference>
<comment type="catalytic activity">
    <reaction evidence="11">
        <text>a 2-oxocarboxylate + L-ornithine = L-glutamate 5-semialdehyde + an L-alpha-amino acid</text>
        <dbReference type="Rhea" id="RHEA:13877"/>
        <dbReference type="ChEBI" id="CHEBI:35179"/>
        <dbReference type="ChEBI" id="CHEBI:46911"/>
        <dbReference type="ChEBI" id="CHEBI:58066"/>
        <dbReference type="ChEBI" id="CHEBI:59869"/>
        <dbReference type="EC" id="2.6.1.13"/>
    </reaction>
</comment>
<dbReference type="InterPro" id="IPR010164">
    <property type="entry name" value="Orn_aminotrans"/>
</dbReference>
<dbReference type="GO" id="GO:0004587">
    <property type="term" value="F:ornithine aminotransferase activity"/>
    <property type="evidence" value="ECO:0007669"/>
    <property type="project" value="UniProtKB-UniRule"/>
</dbReference>
<keyword evidence="4 11" id="KW-0963">Cytoplasm</keyword>
<dbReference type="InterPro" id="IPR015421">
    <property type="entry name" value="PyrdxlP-dep_Trfase_major"/>
</dbReference>
<dbReference type="GO" id="GO:0055129">
    <property type="term" value="P:L-proline biosynthetic process"/>
    <property type="evidence" value="ECO:0007669"/>
    <property type="project" value="UniProtKB-UniRule"/>
</dbReference>
<dbReference type="PIRSF" id="PIRSF000521">
    <property type="entry name" value="Transaminase_4ab_Lys_Orn"/>
    <property type="match status" value="1"/>
</dbReference>
<dbReference type="GO" id="GO:0005737">
    <property type="term" value="C:cytoplasm"/>
    <property type="evidence" value="ECO:0007669"/>
    <property type="project" value="UniProtKB-SubCell"/>
</dbReference>
<dbReference type="GO" id="GO:0042802">
    <property type="term" value="F:identical protein binding"/>
    <property type="evidence" value="ECO:0007669"/>
    <property type="project" value="TreeGrafter"/>
</dbReference>
<dbReference type="HAMAP" id="MF_01689">
    <property type="entry name" value="Ornith_aminotrans_3"/>
    <property type="match status" value="1"/>
</dbReference>
<dbReference type="InterPro" id="IPR005814">
    <property type="entry name" value="Aminotrans_3"/>
</dbReference>
<name>A0A6N6ML15_9HYPH</name>
<dbReference type="AlphaFoldDB" id="A0A6N6ML15"/>
<keyword evidence="7 11" id="KW-0641">Proline biosynthesis</keyword>
<dbReference type="SUPFAM" id="SSF53383">
    <property type="entry name" value="PLP-dependent transferases"/>
    <property type="match status" value="1"/>
</dbReference>
<comment type="subcellular location">
    <subcellularLocation>
        <location evidence="11">Cytoplasm</location>
    </subcellularLocation>
</comment>
<feature type="modified residue" description="N6-(pyridoxal phosphate)lysine" evidence="11">
    <location>
        <position position="254"/>
    </location>
</feature>
<evidence type="ECO:0000256" key="8">
    <source>
        <dbReference type="ARBA" id="ARBA00022679"/>
    </source>
</evidence>
<evidence type="ECO:0000256" key="3">
    <source>
        <dbReference type="ARBA" id="ARBA00012924"/>
    </source>
</evidence>
<evidence type="ECO:0000256" key="1">
    <source>
        <dbReference type="ARBA" id="ARBA00001933"/>
    </source>
</evidence>
<keyword evidence="13" id="KW-1185">Reference proteome</keyword>
<evidence type="ECO:0000256" key="9">
    <source>
        <dbReference type="ARBA" id="ARBA00022898"/>
    </source>
</evidence>
<evidence type="ECO:0000256" key="6">
    <source>
        <dbReference type="ARBA" id="ARBA00022605"/>
    </source>
</evidence>
<keyword evidence="5 11" id="KW-0032">Aminotransferase</keyword>
<dbReference type="Gene3D" id="3.90.1150.10">
    <property type="entry name" value="Aspartate Aminotransferase, domain 1"/>
    <property type="match status" value="1"/>
</dbReference>
<comment type="function">
    <text evidence="11">Catalyzes the interconversion of ornithine to glutamate semialdehyde.</text>
</comment>
<dbReference type="NCBIfam" id="TIGR01885">
    <property type="entry name" value="Orn_aminotrans"/>
    <property type="match status" value="1"/>
</dbReference>
<keyword evidence="8 11" id="KW-0808">Transferase</keyword>
<dbReference type="InterPro" id="IPR049704">
    <property type="entry name" value="Aminotrans_3_PPA_site"/>
</dbReference>
<evidence type="ECO:0000256" key="4">
    <source>
        <dbReference type="ARBA" id="ARBA00022490"/>
    </source>
</evidence>
<accession>A0A6N6ML15</accession>
<dbReference type="InterPro" id="IPR015422">
    <property type="entry name" value="PyrdxlP-dep_Trfase_small"/>
</dbReference>
<dbReference type="FunFam" id="3.40.640.10:FF:000011">
    <property type="entry name" value="Ornithine aminotransferase"/>
    <property type="match status" value="1"/>
</dbReference>
<evidence type="ECO:0000256" key="11">
    <source>
        <dbReference type="HAMAP-Rule" id="MF_01689"/>
    </source>
</evidence>
<dbReference type="RefSeq" id="WP_150966528.1">
    <property type="nucleotide sequence ID" value="NZ_VZZJ01000036.1"/>
</dbReference>
<protein>
    <recommendedName>
        <fullName evidence="3 11">Ornithine aminotransferase</fullName>
        <shortName evidence="11">OAT</shortName>
        <ecNumber evidence="3 11">2.6.1.13</ecNumber>
    </recommendedName>
    <alternativeName>
        <fullName evidence="10 11">Ornithine--oxo-acid aminotransferase</fullName>
    </alternativeName>
</protein>
<evidence type="ECO:0000313" key="12">
    <source>
        <dbReference type="EMBL" id="KAB1069616.1"/>
    </source>
</evidence>
<comment type="cofactor">
    <cofactor evidence="1 11">
        <name>pyridoxal 5'-phosphate</name>
        <dbReference type="ChEBI" id="CHEBI:597326"/>
    </cofactor>
</comment>
<dbReference type="PROSITE" id="PS00600">
    <property type="entry name" value="AA_TRANSFER_CLASS_3"/>
    <property type="match status" value="1"/>
</dbReference>
<evidence type="ECO:0000256" key="10">
    <source>
        <dbReference type="ARBA" id="ARBA00030587"/>
    </source>
</evidence>
<evidence type="ECO:0000313" key="13">
    <source>
        <dbReference type="Proteomes" id="UP000441523"/>
    </source>
</evidence>
<comment type="similarity">
    <text evidence="11">Belongs to the class-III pyridoxal-phosphate-dependent aminotransferase family. OAT subfamily.</text>
</comment>
<dbReference type="UniPathway" id="UPA00098">
    <property type="reaction ID" value="UER00358"/>
</dbReference>
<keyword evidence="9 11" id="KW-0663">Pyridoxal phosphate</keyword>
<organism evidence="12 13">
    <name type="scientific">Methylobacterium planeticum</name>
    <dbReference type="NCBI Taxonomy" id="2615211"/>
    <lineage>
        <taxon>Bacteria</taxon>
        <taxon>Pseudomonadati</taxon>
        <taxon>Pseudomonadota</taxon>
        <taxon>Alphaproteobacteria</taxon>
        <taxon>Hyphomicrobiales</taxon>
        <taxon>Methylobacteriaceae</taxon>
        <taxon>Methylobacterium</taxon>
    </lineage>
</organism>
<dbReference type="PANTHER" id="PTHR11986">
    <property type="entry name" value="AMINOTRANSFERASE CLASS III"/>
    <property type="match status" value="1"/>
</dbReference>
<sequence length="399" mass="43011">MYQPDFIEIESRLGAHNYKPLDVVLTRGEGVWVTDTDGRRYLDCLSAYSAVNQGHCHPRILAALTEQAGRLTISSRAFRNDQLGLFYEELAGLTGSHKVLPMNSGAEAVETAIKAVRKWGYEVKGVPEDRAEIIVCADNFHGRTLGIVSFSTDPDSRGGFGPFLPGFRIVPFGDAQALEAAITPDTVAFLVEPIQGEAGVVIPPAGYLRRVREICTRHGITLILDEIQTGLGRTGRLLAEEHEGIVADVTLVGKALGGGFYPISAVLSNSAVLGTLKPGQHGSTFGGNPLACAVARAALRVLVEEGMIENAATLGPYFLERLGALRSNRIRAVRGRGLMLAIEFHPEAGGARPVVEALRARGLLAKDTHEHTIRITPPLVITRDEIDWAMERIEAVLTG</sequence>
<dbReference type="InterPro" id="IPR050103">
    <property type="entry name" value="Class-III_PLP-dep_AT"/>
</dbReference>
<dbReference type="Pfam" id="PF00202">
    <property type="entry name" value="Aminotran_3"/>
    <property type="match status" value="1"/>
</dbReference>
<dbReference type="PANTHER" id="PTHR11986:SF18">
    <property type="entry name" value="ORNITHINE AMINOTRANSFERASE, MITOCHONDRIAL"/>
    <property type="match status" value="1"/>
</dbReference>
<dbReference type="GO" id="GO:0030170">
    <property type="term" value="F:pyridoxal phosphate binding"/>
    <property type="evidence" value="ECO:0007669"/>
    <property type="project" value="UniProtKB-UniRule"/>
</dbReference>
<evidence type="ECO:0000256" key="7">
    <source>
        <dbReference type="ARBA" id="ARBA00022650"/>
    </source>
</evidence>
<proteinExistence type="inferred from homology"/>
<dbReference type="EMBL" id="VZZJ01000036">
    <property type="protein sequence ID" value="KAB1069616.1"/>
    <property type="molecule type" value="Genomic_DNA"/>
</dbReference>
<comment type="pathway">
    <text evidence="2 11">Amino-acid biosynthesis; L-proline biosynthesis; L-glutamate 5-semialdehyde from L-ornithine: step 1/1.</text>
</comment>
<keyword evidence="6 11" id="KW-0028">Amino-acid biosynthesis</keyword>
<gene>
    <name evidence="11" type="primary">rocD</name>
    <name evidence="12" type="ORF">F6X51_24800</name>
</gene>
<comment type="caution">
    <text evidence="12">The sequence shown here is derived from an EMBL/GenBank/DDBJ whole genome shotgun (WGS) entry which is preliminary data.</text>
</comment>
<dbReference type="EC" id="2.6.1.13" evidence="3 11"/>
<evidence type="ECO:0000256" key="5">
    <source>
        <dbReference type="ARBA" id="ARBA00022576"/>
    </source>
</evidence>
<evidence type="ECO:0000256" key="2">
    <source>
        <dbReference type="ARBA" id="ARBA00004998"/>
    </source>
</evidence>